<dbReference type="PANTHER" id="PTHR37850">
    <property type="entry name" value="STRU PROTEIN"/>
    <property type="match status" value="1"/>
</dbReference>
<dbReference type="InterPro" id="IPR005106">
    <property type="entry name" value="Asp/hSer_DH_NAD-bd"/>
</dbReference>
<evidence type="ECO:0008006" key="4">
    <source>
        <dbReference type="Google" id="ProtNLM"/>
    </source>
</evidence>
<sequence>MHFQSLFQRSPDRPVRACLVGAGEFGASFIFQSQDTPNLEVPAVCTRTVQRAVDAYAEAGVTDVAVCTAPAEARAAFDAGKAVVAASFETLAGLPLDVLVESSGAPETGAAAAETAIARGMHVVMVSKETDSVVGPILGRKAKARGLVYTTGDGDQPSMLIGLISWGRALGLEIVGAGKSSEYDFVYDPETGEVRCEGQKTTLSTPDMPKWWKLGDRSVQDVAAARAAMLPGLSMRSVPDLCEMTVVANATGFKPDRPRLHAPAARMSEMPDLFCPRADGGLFDEPGRLDIFNCLRRPDEVSMAGGEFIVVRCKDAKTWKVLEAKGHPVSRNGKYAAVYIPQHLLGVETGTSVLAAATLGHATGGPDLRPVCDLFGRAERDLKRGHVLEMGGHHHTIEGVEACMGDAVAVGPGKPLPFYLFSHLALVRDVAAGEPIRFEDVQIPEGSALLRLRREQDREFGLV</sequence>
<dbReference type="CDD" id="cd11616">
    <property type="entry name" value="SAF_DH_OX_like"/>
    <property type="match status" value="1"/>
</dbReference>
<proteinExistence type="predicted"/>
<dbReference type="Pfam" id="PF21135">
    <property type="entry name" value="DRL_cat"/>
    <property type="match status" value="1"/>
</dbReference>
<dbReference type="GO" id="GO:0016491">
    <property type="term" value="F:oxidoreductase activity"/>
    <property type="evidence" value="ECO:0007669"/>
    <property type="project" value="InterPro"/>
</dbReference>
<accession>A0A212JIV5</accession>
<evidence type="ECO:0000313" key="3">
    <source>
        <dbReference type="EMBL" id="SBV99368.1"/>
    </source>
</evidence>
<evidence type="ECO:0000259" key="1">
    <source>
        <dbReference type="Pfam" id="PF03447"/>
    </source>
</evidence>
<feature type="domain" description="Oxidoreductase DRL-like catalytic" evidence="2">
    <location>
        <begin position="242"/>
        <end position="349"/>
    </location>
</feature>
<dbReference type="Gene3D" id="3.40.50.720">
    <property type="entry name" value="NAD(P)-binding Rossmann-like Domain"/>
    <property type="match status" value="1"/>
</dbReference>
<dbReference type="Pfam" id="PF03447">
    <property type="entry name" value="NAD_binding_3"/>
    <property type="match status" value="1"/>
</dbReference>
<evidence type="ECO:0000259" key="2">
    <source>
        <dbReference type="Pfam" id="PF21135"/>
    </source>
</evidence>
<dbReference type="PANTHER" id="PTHR37850:SF3">
    <property type="entry name" value="BLR7815 PROTEIN"/>
    <property type="match status" value="1"/>
</dbReference>
<dbReference type="GO" id="GO:0050661">
    <property type="term" value="F:NADP binding"/>
    <property type="evidence" value="ECO:0007669"/>
    <property type="project" value="InterPro"/>
</dbReference>
<dbReference type="EMBL" id="FLUO01000001">
    <property type="protein sequence ID" value="SBV99368.1"/>
    <property type="molecule type" value="Genomic_DNA"/>
</dbReference>
<reference evidence="3" key="1">
    <citation type="submission" date="2016-04" db="EMBL/GenBank/DDBJ databases">
        <authorList>
            <person name="Evans L.H."/>
            <person name="Alamgir A."/>
            <person name="Owens N."/>
            <person name="Weber N.D."/>
            <person name="Virtaneva K."/>
            <person name="Barbian K."/>
            <person name="Babar A."/>
            <person name="Rosenke K."/>
        </authorList>
    </citation>
    <scope>NUCLEOTIDE SEQUENCE</scope>
    <source>
        <strain evidence="3">86</strain>
    </source>
</reference>
<gene>
    <name evidence="3" type="ORF">KL86APRO_11151</name>
</gene>
<feature type="domain" description="Aspartate/homoserine dehydrogenase NAD-binding" evidence="1">
    <location>
        <begin position="50"/>
        <end position="129"/>
    </location>
</feature>
<protein>
    <recommendedName>
        <fullName evidence="4">Flagellar biosynthesis protein FlgA</fullName>
    </recommendedName>
</protein>
<dbReference type="InterPro" id="IPR048423">
    <property type="entry name" value="DRL_cat"/>
</dbReference>
<dbReference type="SUPFAM" id="SSF51735">
    <property type="entry name" value="NAD(P)-binding Rossmann-fold domains"/>
    <property type="match status" value="1"/>
</dbReference>
<dbReference type="AlphaFoldDB" id="A0A212JIV5"/>
<dbReference type="InterPro" id="IPR036291">
    <property type="entry name" value="NAD(P)-bd_dom_sf"/>
</dbReference>
<name>A0A212JIV5_9PROT</name>
<organism evidence="3">
    <name type="scientific">uncultured Alphaproteobacteria bacterium</name>
    <dbReference type="NCBI Taxonomy" id="91750"/>
    <lineage>
        <taxon>Bacteria</taxon>
        <taxon>Pseudomonadati</taxon>
        <taxon>Pseudomonadota</taxon>
        <taxon>Alphaproteobacteria</taxon>
        <taxon>environmental samples</taxon>
    </lineage>
</organism>